<gene>
    <name evidence="2" type="ORF">SAMN04488500_1127</name>
</gene>
<dbReference type="RefSeq" id="WP_084576412.1">
    <property type="nucleotide sequence ID" value="NZ_CP155572.1"/>
</dbReference>
<reference evidence="2 3" key="1">
    <citation type="submission" date="2017-04" db="EMBL/GenBank/DDBJ databases">
        <authorList>
            <person name="Afonso C.L."/>
            <person name="Miller P.J."/>
            <person name="Scott M.A."/>
            <person name="Spackman E."/>
            <person name="Goraichik I."/>
            <person name="Dimitrov K.M."/>
            <person name="Suarez D.L."/>
            <person name="Swayne D.E."/>
        </authorList>
    </citation>
    <scope>NUCLEOTIDE SEQUENCE [LARGE SCALE GENOMIC DNA]</scope>
    <source>
        <strain evidence="2 3">DSM 5090</strain>
    </source>
</reference>
<name>A0A1W2CX50_9FIRM</name>
<evidence type="ECO:0000313" key="3">
    <source>
        <dbReference type="Proteomes" id="UP000192738"/>
    </source>
</evidence>
<organism evidence="2 3">
    <name type="scientific">Sporomusa malonica</name>
    <dbReference type="NCBI Taxonomy" id="112901"/>
    <lineage>
        <taxon>Bacteria</taxon>
        <taxon>Bacillati</taxon>
        <taxon>Bacillota</taxon>
        <taxon>Negativicutes</taxon>
        <taxon>Selenomonadales</taxon>
        <taxon>Sporomusaceae</taxon>
        <taxon>Sporomusa</taxon>
    </lineage>
</organism>
<evidence type="ECO:0000256" key="1">
    <source>
        <dbReference type="SAM" id="MobiDB-lite"/>
    </source>
</evidence>
<protein>
    <submittedName>
        <fullName evidence="2">Uncharacterized protein</fullName>
    </submittedName>
</protein>
<dbReference type="OrthoDB" id="1685040at2"/>
<accession>A0A1W2CX50</accession>
<feature type="region of interest" description="Disordered" evidence="1">
    <location>
        <begin position="35"/>
        <end position="73"/>
    </location>
</feature>
<dbReference type="EMBL" id="FWXI01000012">
    <property type="protein sequence ID" value="SMC89268.1"/>
    <property type="molecule type" value="Genomic_DNA"/>
</dbReference>
<dbReference type="AlphaFoldDB" id="A0A1W2CX50"/>
<proteinExistence type="predicted"/>
<keyword evidence="3" id="KW-1185">Reference proteome</keyword>
<dbReference type="Proteomes" id="UP000192738">
    <property type="component" value="Unassembled WGS sequence"/>
</dbReference>
<evidence type="ECO:0000313" key="2">
    <source>
        <dbReference type="EMBL" id="SMC89268.1"/>
    </source>
</evidence>
<sequence length="153" mass="16751">MSKPIVLAIALGILLLFGWAIKHFYFSEAPSTESLTTEPVIVTPPSPAINDIKSEQELKPAEPSSKGDGGEFGPQRIVVDKAVRADDNPADLSDHTMSIKRVEKKGVEIMPGVNVKSGVVHIQLDQDNSRSIEVERNPSNSNSEYQVILKKKF</sequence>